<proteinExistence type="predicted"/>
<organism evidence="1">
    <name type="scientific">viral metagenome</name>
    <dbReference type="NCBI Taxonomy" id="1070528"/>
    <lineage>
        <taxon>unclassified sequences</taxon>
        <taxon>metagenomes</taxon>
        <taxon>organismal metagenomes</taxon>
    </lineage>
</organism>
<reference evidence="1" key="1">
    <citation type="journal article" date="2020" name="Nature">
        <title>Giant virus diversity and host interactions through global metagenomics.</title>
        <authorList>
            <person name="Schulz F."/>
            <person name="Roux S."/>
            <person name="Paez-Espino D."/>
            <person name="Jungbluth S."/>
            <person name="Walsh D.A."/>
            <person name="Denef V.J."/>
            <person name="McMahon K.D."/>
            <person name="Konstantinidis K.T."/>
            <person name="Eloe-Fadrosh E.A."/>
            <person name="Kyrpides N.C."/>
            <person name="Woyke T."/>
        </authorList>
    </citation>
    <scope>NUCLEOTIDE SEQUENCE</scope>
    <source>
        <strain evidence="1">GVMAG-M-3300009185-36</strain>
    </source>
</reference>
<evidence type="ECO:0000313" key="1">
    <source>
        <dbReference type="EMBL" id="QHS85858.1"/>
    </source>
</evidence>
<name>A0A6C0B2W0_9ZZZZ</name>
<dbReference type="EMBL" id="MN739048">
    <property type="protein sequence ID" value="QHS85858.1"/>
    <property type="molecule type" value="Genomic_DNA"/>
</dbReference>
<sequence length="167" mass="19033">MAYPEGDFSFIREKDMCDVLSSMYGAVTETENWDNLKEAEPGDGGFMFSSDPKLRRIVQEICAADNYTGHSGETFAWTLGMMELIAKNGWAAFCAGYIEELQSKIAKLREEFDNALLVYRLILEEAERQTTPEEIERFKEIVKKETIIFDKALYALANAEKELEMLG</sequence>
<accession>A0A6C0B2W0</accession>
<protein>
    <submittedName>
        <fullName evidence="1">Uncharacterized protein</fullName>
    </submittedName>
</protein>
<dbReference type="AlphaFoldDB" id="A0A6C0B2W0"/>